<feature type="region of interest" description="Disordered" evidence="1">
    <location>
        <begin position="1"/>
        <end position="29"/>
    </location>
</feature>
<evidence type="ECO:0000256" key="1">
    <source>
        <dbReference type="SAM" id="MobiDB-lite"/>
    </source>
</evidence>
<keyword evidence="2" id="KW-1133">Transmembrane helix</keyword>
<evidence type="ECO:0000256" key="2">
    <source>
        <dbReference type="SAM" id="Phobius"/>
    </source>
</evidence>
<comment type="caution">
    <text evidence="3">The sequence shown here is derived from an EMBL/GenBank/DDBJ whole genome shotgun (WGS) entry which is preliminary data.</text>
</comment>
<proteinExistence type="predicted"/>
<evidence type="ECO:0000313" key="4">
    <source>
        <dbReference type="Proteomes" id="UP001054945"/>
    </source>
</evidence>
<evidence type="ECO:0000313" key="3">
    <source>
        <dbReference type="EMBL" id="GIX79396.1"/>
    </source>
</evidence>
<dbReference type="AlphaFoldDB" id="A0AAV4N4M9"/>
<keyword evidence="4" id="KW-1185">Reference proteome</keyword>
<name>A0AAV4N4M9_CAEEX</name>
<dbReference type="Proteomes" id="UP001054945">
    <property type="component" value="Unassembled WGS sequence"/>
</dbReference>
<accession>A0AAV4N4M9</accession>
<reference evidence="3 4" key="1">
    <citation type="submission" date="2021-06" db="EMBL/GenBank/DDBJ databases">
        <title>Caerostris extrusa draft genome.</title>
        <authorList>
            <person name="Kono N."/>
            <person name="Arakawa K."/>
        </authorList>
    </citation>
    <scope>NUCLEOTIDE SEQUENCE [LARGE SCALE GENOMIC DNA]</scope>
</reference>
<sequence length="99" mass="11273">MSPKAQKAKRFLSSSQHEFRARRSRKGQVPGIRCPRIHVLRLLVPKIQSSAASIHHYADASSIKCHSHDLALIFSGFFFFFTRLFSLLSSFCSVMVIFC</sequence>
<gene>
    <name evidence="3" type="ORF">CEXT_354291</name>
</gene>
<keyword evidence="2" id="KW-0812">Transmembrane</keyword>
<keyword evidence="2" id="KW-0472">Membrane</keyword>
<dbReference type="EMBL" id="BPLR01020489">
    <property type="protein sequence ID" value="GIX79396.1"/>
    <property type="molecule type" value="Genomic_DNA"/>
</dbReference>
<feature type="transmembrane region" description="Helical" evidence="2">
    <location>
        <begin position="70"/>
        <end position="98"/>
    </location>
</feature>
<organism evidence="3 4">
    <name type="scientific">Caerostris extrusa</name>
    <name type="common">Bark spider</name>
    <name type="synonym">Caerostris bankana</name>
    <dbReference type="NCBI Taxonomy" id="172846"/>
    <lineage>
        <taxon>Eukaryota</taxon>
        <taxon>Metazoa</taxon>
        <taxon>Ecdysozoa</taxon>
        <taxon>Arthropoda</taxon>
        <taxon>Chelicerata</taxon>
        <taxon>Arachnida</taxon>
        <taxon>Araneae</taxon>
        <taxon>Araneomorphae</taxon>
        <taxon>Entelegynae</taxon>
        <taxon>Araneoidea</taxon>
        <taxon>Araneidae</taxon>
        <taxon>Caerostris</taxon>
    </lineage>
</organism>
<protein>
    <submittedName>
        <fullName evidence="3">Uncharacterized protein</fullName>
    </submittedName>
</protein>
<feature type="compositionally biased region" description="Basic residues" evidence="1">
    <location>
        <begin position="1"/>
        <end position="10"/>
    </location>
</feature>